<comment type="caution">
    <text evidence="1">The sequence shown here is derived from an EMBL/GenBank/DDBJ whole genome shotgun (WGS) entry which is preliminary data.</text>
</comment>
<dbReference type="Gene3D" id="3.40.190.10">
    <property type="entry name" value="Periplasmic binding protein-like II"/>
    <property type="match status" value="1"/>
</dbReference>
<dbReference type="PANTHER" id="PTHR43649">
    <property type="entry name" value="ARABINOSE-BINDING PROTEIN-RELATED"/>
    <property type="match status" value="1"/>
</dbReference>
<accession>A0AAW4WSP7</accession>
<dbReference type="InterPro" id="IPR050490">
    <property type="entry name" value="Bact_solute-bd_prot1"/>
</dbReference>
<reference evidence="1 2" key="1">
    <citation type="submission" date="2021-10" db="EMBL/GenBank/DDBJ databases">
        <authorList>
            <person name="Grouzdev D.S."/>
            <person name="Pantiukh K.S."/>
            <person name="Krutkina M.S."/>
        </authorList>
    </citation>
    <scope>NUCLEOTIDE SEQUENCE [LARGE SCALE GENOMIC DNA]</scope>
    <source>
        <strain evidence="1 2">Z-7514</strain>
    </source>
</reference>
<dbReference type="Proteomes" id="UP001199296">
    <property type="component" value="Unassembled WGS sequence"/>
</dbReference>
<dbReference type="Pfam" id="PF01547">
    <property type="entry name" value="SBP_bac_1"/>
    <property type="match status" value="1"/>
</dbReference>
<name>A0AAW4WSP7_9FIRM</name>
<proteinExistence type="predicted"/>
<keyword evidence="2" id="KW-1185">Reference proteome</keyword>
<gene>
    <name evidence="1" type="ORF">LJ207_02215</name>
</gene>
<dbReference type="SUPFAM" id="SSF53850">
    <property type="entry name" value="Periplasmic binding protein-like II"/>
    <property type="match status" value="1"/>
</dbReference>
<organism evidence="1 2">
    <name type="scientific">Halanaerobium polyolivorans</name>
    <dbReference type="NCBI Taxonomy" id="2886943"/>
    <lineage>
        <taxon>Bacteria</taxon>
        <taxon>Bacillati</taxon>
        <taxon>Bacillota</taxon>
        <taxon>Clostridia</taxon>
        <taxon>Halanaerobiales</taxon>
        <taxon>Halanaerobiaceae</taxon>
        <taxon>Halanaerobium</taxon>
    </lineage>
</organism>
<evidence type="ECO:0000313" key="2">
    <source>
        <dbReference type="Proteomes" id="UP001199296"/>
    </source>
</evidence>
<dbReference type="PANTHER" id="PTHR43649:SF12">
    <property type="entry name" value="DIACETYLCHITOBIOSE BINDING PROTEIN DASA"/>
    <property type="match status" value="1"/>
</dbReference>
<evidence type="ECO:0000313" key="1">
    <source>
        <dbReference type="EMBL" id="MCC3144132.1"/>
    </source>
</evidence>
<dbReference type="RefSeq" id="WP_229343680.1">
    <property type="nucleotide sequence ID" value="NZ_JAJFAT010000002.1"/>
</dbReference>
<dbReference type="InterPro" id="IPR006059">
    <property type="entry name" value="SBP"/>
</dbReference>
<protein>
    <submittedName>
        <fullName evidence="1">Extracellular solute-binding protein</fullName>
    </submittedName>
</protein>
<dbReference type="AlphaFoldDB" id="A0AAW4WSP7"/>
<dbReference type="EMBL" id="JAJFAT010000002">
    <property type="protein sequence ID" value="MCC3144132.1"/>
    <property type="molecule type" value="Genomic_DNA"/>
</dbReference>
<sequence>MKLIKKIFFLILVFIVFLSFNTKAETQIEFWTINLSPQYDQYFLNKIAEFEAQNPELKIKWEDISFSSIQQKLRQKISEGKAPQVVNLSPQLMSALVYEDLLYAISNFEQNYGAEYFINLWESNNYDGEIYAFPWYVSTRIMAYNKEIFKIAGLNPEDFPQNQSDFFETARKLKVGSGVYAFMPQLQIHEEFKKAGLNIFELNNDKPRAAFNNDKAVAIVAEYQNLAKERVVPADSLNSSFNIALDRYLKNELAVLITAPQFLKEIEAESNYLKDMTALAAIPSGEGELINASLMNLVIPKTAENKAEAAEFAAFITGAEAQREFSKITGLLPSAKNAVNTDFFLENNSEAEEISLTDQARYLLAKELENMADMTLLIENSSALTRAMNEQFARAFADKITAQEAVDIMEQRFNEILD</sequence>